<feature type="non-terminal residue" evidence="2">
    <location>
        <position position="96"/>
    </location>
</feature>
<proteinExistence type="predicted"/>
<dbReference type="EMBL" id="CABIKO010000919">
    <property type="protein sequence ID" value="VVA40130.1"/>
    <property type="molecule type" value="Genomic_DNA"/>
</dbReference>
<feature type="non-terminal residue" evidence="2">
    <location>
        <position position="1"/>
    </location>
</feature>
<organism evidence="2 3">
    <name type="scientific">Prunus dulcis</name>
    <name type="common">Almond</name>
    <name type="synonym">Amygdalus dulcis</name>
    <dbReference type="NCBI Taxonomy" id="3755"/>
    <lineage>
        <taxon>Eukaryota</taxon>
        <taxon>Viridiplantae</taxon>
        <taxon>Streptophyta</taxon>
        <taxon>Embryophyta</taxon>
        <taxon>Tracheophyta</taxon>
        <taxon>Spermatophyta</taxon>
        <taxon>Magnoliopsida</taxon>
        <taxon>eudicotyledons</taxon>
        <taxon>Gunneridae</taxon>
        <taxon>Pentapetalae</taxon>
        <taxon>rosids</taxon>
        <taxon>fabids</taxon>
        <taxon>Rosales</taxon>
        <taxon>Rosaceae</taxon>
        <taxon>Amygdaloideae</taxon>
        <taxon>Amygdaleae</taxon>
        <taxon>Prunus</taxon>
    </lineage>
</organism>
<feature type="domain" description="Reverse transcriptase Ty1/copia-type" evidence="1">
    <location>
        <begin position="51"/>
        <end position="96"/>
    </location>
</feature>
<dbReference type="Pfam" id="PF07727">
    <property type="entry name" value="RVT_2"/>
    <property type="match status" value="1"/>
</dbReference>
<sequence>ANLDWPLHQFDVKNAFLHRDSEEEVYMDLPPGCNLADDKENQHDGRRLTALIVCVDDIVVTGNDTGEQLKLQKYLSPEFEMKYLGDLKYFLGIEVA</sequence>
<evidence type="ECO:0000259" key="1">
    <source>
        <dbReference type="Pfam" id="PF07727"/>
    </source>
</evidence>
<accession>A0A5E4GK67</accession>
<dbReference type="InterPro" id="IPR013103">
    <property type="entry name" value="RVT_2"/>
</dbReference>
<dbReference type="InParanoid" id="A0A5E4GK67"/>
<gene>
    <name evidence="2" type="ORF">ALMOND_2B016820</name>
</gene>
<protein>
    <submittedName>
        <fullName evidence="2">PREDICTED: Retrovirus-related Pol poly from transposon</fullName>
    </submittedName>
</protein>
<dbReference type="OMA" id="FGRFNKV"/>
<reference evidence="3" key="1">
    <citation type="journal article" date="2020" name="Plant J.">
        <title>Transposons played a major role in the diversification between the closely related almond and peach genomes: results from the almond genome sequence.</title>
        <authorList>
            <person name="Alioto T."/>
            <person name="Alexiou K.G."/>
            <person name="Bardil A."/>
            <person name="Barteri F."/>
            <person name="Castanera R."/>
            <person name="Cruz F."/>
            <person name="Dhingra A."/>
            <person name="Duval H."/>
            <person name="Fernandez I Marti A."/>
            <person name="Frias L."/>
            <person name="Galan B."/>
            <person name="Garcia J.L."/>
            <person name="Howad W."/>
            <person name="Gomez-Garrido J."/>
            <person name="Gut M."/>
            <person name="Julca I."/>
            <person name="Morata J."/>
            <person name="Puigdomenech P."/>
            <person name="Ribeca P."/>
            <person name="Rubio Cabetas M.J."/>
            <person name="Vlasova A."/>
            <person name="Wirthensohn M."/>
            <person name="Garcia-Mas J."/>
            <person name="Gabaldon T."/>
            <person name="Casacuberta J.M."/>
            <person name="Arus P."/>
        </authorList>
    </citation>
    <scope>NUCLEOTIDE SEQUENCE [LARGE SCALE GENOMIC DNA]</scope>
    <source>
        <strain evidence="3">cv. Texas</strain>
    </source>
</reference>
<dbReference type="Proteomes" id="UP000327085">
    <property type="component" value="Chromosome 4"/>
</dbReference>
<name>A0A5E4GK67_PRUDU</name>
<evidence type="ECO:0000313" key="3">
    <source>
        <dbReference type="Proteomes" id="UP000327085"/>
    </source>
</evidence>
<dbReference type="AlphaFoldDB" id="A0A5E4GK67"/>
<dbReference type="Gramene" id="VVA40130">
    <property type="protein sequence ID" value="VVA40130"/>
    <property type="gene ID" value="Prudul26B016820"/>
</dbReference>
<evidence type="ECO:0000313" key="2">
    <source>
        <dbReference type="EMBL" id="VVA40130.1"/>
    </source>
</evidence>